<evidence type="ECO:0000313" key="2">
    <source>
        <dbReference type="Proteomes" id="UP000829398"/>
    </source>
</evidence>
<dbReference type="Proteomes" id="UP000829398">
    <property type="component" value="Chromosome 3"/>
</dbReference>
<reference evidence="2" key="1">
    <citation type="journal article" date="2023" name="Hortic. Res.">
        <title>A chromosome-level phased genome enabling allele-level studies in sweet orange: a case study on citrus Huanglongbing tolerance.</title>
        <authorList>
            <person name="Wu B."/>
            <person name="Yu Q."/>
            <person name="Deng Z."/>
            <person name="Duan Y."/>
            <person name="Luo F."/>
            <person name="Gmitter F. Jr."/>
        </authorList>
    </citation>
    <scope>NUCLEOTIDE SEQUENCE [LARGE SCALE GENOMIC DNA]</scope>
    <source>
        <strain evidence="2">cv. Valencia</strain>
    </source>
</reference>
<keyword evidence="2" id="KW-1185">Reference proteome</keyword>
<dbReference type="EMBL" id="CM039172">
    <property type="protein sequence ID" value="KAH9782126.1"/>
    <property type="molecule type" value="Genomic_DNA"/>
</dbReference>
<name>A0ACB8M923_CITSI</name>
<keyword evidence="1" id="KW-0378">Hydrolase</keyword>
<comment type="caution">
    <text evidence="1">The sequence shown here is derived from an EMBL/GenBank/DDBJ whole genome shotgun (WGS) entry which is preliminary data.</text>
</comment>
<gene>
    <name evidence="1" type="ORF">KPL71_008759</name>
</gene>
<protein>
    <submittedName>
        <fullName evidence="1">ADP-ribosyl cyclase/cyclic ADP-ribose hydrolase</fullName>
    </submittedName>
</protein>
<sequence length="1549" mass="175890">MGHVKRECRLWKREQAKEKGDTQKNSKENTAAIVDGDLGVVYNESSINLTCHTSDWVIDSGASLYITAHHDYFTSYVNGDYDHVRMGNEGASKIVCIRDICLETSTSCKLLLKDVKHVPDIHLNLISTGKFNDDGYINEFGEGKWKLTKGSLVLAKGRKVNTLYTIEAKIKKEYVNVTIKDSNIETWHKRLGHIREKELETLVRKGFLHSFAKRMNRTIEERVRYMLSDAKLPKSFLAEAIRTVVDLINLSPSAPLEDVREPKCFEKAMSHQHNSEWVKTIQEEMKSLNENHTYDLVKLPKGKRALKNKWVYRLKTENNSQQRYKAKLVYEGFWSEERHFIGVDQINQVASFNTLKANGKDAYTIEKPDNIRLDSLKLPGSSMLSSSCEDDKQLEKGGSISPNLLKAIEESRISIIVLSRNYASSTWCLDELVKIVEYKNREDQIFSIFYDVEPTVVRKQTTSFGEAFTKHEEFFRDNIEKVQKWRHALKVVANISGWELKDSNESEFIEEIVNVISSKIRTESEILKELVGIESRLEKLKFLMGAGCNDVRMIGIWGMGGLGKTTLARVVYDLISHEFDGSSFLADVKEKYDKEGSVIISLQKQLISDLLKLADNSIRNVYDGINMIGRRLRQKKVLLMIDDVAHVEQLRRLAGKRDWFGPGSRIIITTRDEHLLKLHRVGEVFKLEALTYDEAFQLFCLKAFETQKPREEYVHLSQLVVNYAGGLPLALKVLGSFLFGRPVDEWTSTLERLKREPENEILDILQISFDGLKEAEKEIFLDVACFFKGEKRDYVSKILDSCGFEPVIGIGVLIEKSLLTICESDRLWMHDLLLEMGRQIVRRQSPREPGKRSRLWEEADLCHVLSQNTGSEVVEGIILDDYYFLQDKVYLSASPKAFSKMTNLRFLKICGLQLPQGLEHLSNKLRLLDWHGYPWKSLPSNLQLDKTVEFKMCYSCIEELWKGIKPLNMLKVMELSHSENLIKTPDFTEVPNLEELDVEGCTRLREIHPSLLLHNKLILLNLKGCTSLATLPGKIFMKSLKTLVLSGCLKLRKFPHVAGSMECLRELLLDGTDIKELPLSIELLSGLVQLTLNDCKSLVRLPSNINGLKSLKTLNLSGCSKLENVPETLGQVKSLEELDISGTAIRRPPSSIFLMDNLRTLSFFGCNGPPSAASWHLFLPFNLMGKSSCPVDLMLPSLSGLCSLTKLDLSDCGLGEGAIPSDIGNLHSLNELYLSKNKFVTLPASINGLLNLKNLELEDRKRLQSLPQLPSSINVVTVNGCSSLVTLSGALKLGKSDHTMINCIDSLKLPGNNSFAISMLREYLEAVSDPSHKFSIVVPGSEIPEWFMYQNEGSSITVTRPSYLYNMNKVVGYAICCVFHVPKHSTDTYLWRSYSQVELHCSMDGSNVSHFIRSRGNFGHAGSDHLWLFYLSRQECYNDKWHFESNHFTLSFIEEGLYGRGTDLNVKRCGFHPVYMHEVEELDQATKQWTHFTSYNLYESRHDFVGSNMEVATTSKQSLAENAGTTEASGSGCCDEDEEPPPKRFRQFK</sequence>
<accession>A0ACB8M923</accession>
<evidence type="ECO:0000313" key="1">
    <source>
        <dbReference type="EMBL" id="KAH9782126.1"/>
    </source>
</evidence>
<organism evidence="1 2">
    <name type="scientific">Citrus sinensis</name>
    <name type="common">Sweet orange</name>
    <name type="synonym">Citrus aurantium var. sinensis</name>
    <dbReference type="NCBI Taxonomy" id="2711"/>
    <lineage>
        <taxon>Eukaryota</taxon>
        <taxon>Viridiplantae</taxon>
        <taxon>Streptophyta</taxon>
        <taxon>Embryophyta</taxon>
        <taxon>Tracheophyta</taxon>
        <taxon>Spermatophyta</taxon>
        <taxon>Magnoliopsida</taxon>
        <taxon>eudicotyledons</taxon>
        <taxon>Gunneridae</taxon>
        <taxon>Pentapetalae</taxon>
        <taxon>rosids</taxon>
        <taxon>malvids</taxon>
        <taxon>Sapindales</taxon>
        <taxon>Rutaceae</taxon>
        <taxon>Aurantioideae</taxon>
        <taxon>Citrus</taxon>
    </lineage>
</organism>
<proteinExistence type="predicted"/>